<keyword evidence="2" id="KW-0964">Secreted</keyword>
<dbReference type="SUPFAM" id="SSF51120">
    <property type="entry name" value="beta-Roll"/>
    <property type="match status" value="2"/>
</dbReference>
<dbReference type="InterPro" id="IPR001343">
    <property type="entry name" value="Hemolysn_Ca-bd"/>
</dbReference>
<proteinExistence type="predicted"/>
<evidence type="ECO:0000313" key="5">
    <source>
        <dbReference type="EMBL" id="OPH38528.1"/>
    </source>
</evidence>
<feature type="compositionally biased region" description="Polar residues" evidence="4">
    <location>
        <begin position="1"/>
        <end position="14"/>
    </location>
</feature>
<dbReference type="NCBIfam" id="NF012196">
    <property type="entry name" value="Ig_like_ice"/>
    <property type="match status" value="4"/>
</dbReference>
<protein>
    <recommendedName>
        <fullName evidence="7">Cyclolysin</fullName>
    </recommendedName>
</protein>
<evidence type="ECO:0000256" key="4">
    <source>
        <dbReference type="SAM" id="MobiDB-lite"/>
    </source>
</evidence>
<dbReference type="PRINTS" id="PR00313">
    <property type="entry name" value="CABNDNGRPT"/>
</dbReference>
<name>A0ABX3NJH7_9GAMM</name>
<evidence type="ECO:0000256" key="3">
    <source>
        <dbReference type="ARBA" id="ARBA00022837"/>
    </source>
</evidence>
<dbReference type="PROSITE" id="PS00330">
    <property type="entry name" value="HEMOLYSIN_CALCIUM"/>
    <property type="match status" value="3"/>
</dbReference>
<keyword evidence="3" id="KW-0106">Calcium</keyword>
<dbReference type="Proteomes" id="UP000190777">
    <property type="component" value="Unassembled WGS sequence"/>
</dbReference>
<feature type="compositionally biased region" description="Polar residues" evidence="4">
    <location>
        <begin position="271"/>
        <end position="283"/>
    </location>
</feature>
<evidence type="ECO:0000256" key="2">
    <source>
        <dbReference type="ARBA" id="ARBA00022525"/>
    </source>
</evidence>
<dbReference type="RefSeq" id="WP_079325496.1">
    <property type="nucleotide sequence ID" value="NZ_MXAP01000055.1"/>
</dbReference>
<dbReference type="PANTHER" id="PTHR38340">
    <property type="entry name" value="S-LAYER PROTEIN"/>
    <property type="match status" value="1"/>
</dbReference>
<evidence type="ECO:0000256" key="1">
    <source>
        <dbReference type="ARBA" id="ARBA00004613"/>
    </source>
</evidence>
<dbReference type="InterPro" id="IPR024079">
    <property type="entry name" value="MetalloPept_cat_dom_sf"/>
</dbReference>
<keyword evidence="6" id="KW-1185">Reference proteome</keyword>
<dbReference type="Pfam" id="PF00353">
    <property type="entry name" value="HemolysinCabind"/>
    <property type="match status" value="2"/>
</dbReference>
<dbReference type="SUPFAM" id="SSF55486">
    <property type="entry name" value="Metalloproteases ('zincins'), catalytic domain"/>
    <property type="match status" value="1"/>
</dbReference>
<feature type="region of interest" description="Disordered" evidence="4">
    <location>
        <begin position="1"/>
        <end position="20"/>
    </location>
</feature>
<dbReference type="NCBIfam" id="NF033510">
    <property type="entry name" value="Ca_tandemer"/>
    <property type="match status" value="3"/>
</dbReference>
<comment type="caution">
    <text evidence="5">The sequence shown here is derived from an EMBL/GenBank/DDBJ whole genome shotgun (WGS) entry which is preliminary data.</text>
</comment>
<feature type="region of interest" description="Disordered" evidence="4">
    <location>
        <begin position="271"/>
        <end position="290"/>
    </location>
</feature>
<reference evidence="5 6" key="1">
    <citation type="submission" date="2017-03" db="EMBL/GenBank/DDBJ databases">
        <title>Draft genome sequence of Moraxella equi CCUG 4950T type strain.</title>
        <authorList>
            <person name="Salva-Serra F."/>
            <person name="Engstrom-Jakobsson H."/>
            <person name="Thorell K."/>
            <person name="Jaen-Luchoro D."/>
            <person name="Gonzales-Siles L."/>
            <person name="Karlsson R."/>
            <person name="Yazdan S."/>
            <person name="Boulund F."/>
            <person name="Johnning A."/>
            <person name="Engstrand L."/>
            <person name="Kristiansson E."/>
            <person name="Moore E."/>
        </authorList>
    </citation>
    <scope>NUCLEOTIDE SEQUENCE [LARGE SCALE GENOMIC DNA]</scope>
    <source>
        <strain evidence="5 6">CCUG 4950</strain>
    </source>
</reference>
<sequence>MTPSTSEQQVSVRINGQDHPATLTGNTWTLNVSGETLAFAQGNQTLTATLTAKDRTGASVSTNTTGSYNVDTEIATPVITFDNLADDNIINLAESNENLVVSGTVENAKDGDIVKVIIGGVSQDVSVQSGKFSLTVAGSTLKTHTSISATVITTDTAGNTATGAKDHTYEVDTVAPTPKITLNPITGDNRIDLTESAKPTTTITGNIGNFVKTDDNDLVLICLCSTCTSNNQKTVEARLNDDGTFSADIATDELTKYDNITATITSTDTAGNTGKDTNTQTYTVEKPVTPPSPTAPAIILNPIAGDNIVNAAEFNYGSTNPNIAITGKIERADVATSTVKLEFYKAGVLAKSVDATLNADGTYTYAISGAELHRSYDTVKAVLTTDGQQYDHSQSYKAAAFSPRWGDNRLVPTAVSDDNVIDQNDTWHDTTTITGTFNSIRSPHTAQGIENAVDITVTVNGKPYATTVTGQTGTFTVYVKTADLLADPDKVADISAYLYDNAGNNAGGAISTTLGYTVNDKAINQPIVTVNPIDNINIAYQNANPSTTLTGSFELDGDVALANAPLTVEIGGQSFTAQKTVTSSGNGQKTIGTWTLDVPTQTLIDANGNLTAKLSATDHTGNQAQADTPATYKVNVNAPSVEVKLNAITGDNAITPDEITDSFTITGTVTGEVVAGDKVTLSIGNETYTLDVVNGEFSQAVPKAVILANTAVSASISTTDTLGNTGGDDDSLTYSVTAKDIKIEFDPITTDNLINVSEQSTPIEVSGKVTGADAKAGQTVQIKVGEQTFIATVGTDFTFKTPIDGQLLAKHKGYTLSAQVLDNGEFLASNTHNYDVQNDVSASIKITTIGSNTNDNGVADGFGSVRLSGKLALNDSIFAQGYNTDSLEAIVVKIGDKTFNAGFNRDDMSFHLDLSKSEADALQGQAISYEFITSGRLYYLAGTGDTKTVRQVGARDSVAQSELGKISVEWQDNTKSQDGVTTLSTPTKTTAITGVVAGSAQVGDDITVNVGGTDYHAKVQDGNAFVVNVDSDTLAKHTGNITATLATKDLEDKAITVNDVAIYNNAGQSTGEFVSKHTHTNPADRKMKHTDDDYNFAYMIDSVASNYRGGFLHTMHTPFGGFTDNGTPAKIKYYFATQAETTSPDWQYGGRNSVGEGSTRDFSDNLKTFIRNSLDKFSAVSNIEFEEVNSYQEVGNGGINFIYGDTIGGFASSGAFAFAGGNVVFDTANFSDTANPGNYHHYLAIHELFHTFSGRHTDGVYTNHGFATPEDHSSEFSVMSYSSDYHWNLGYRDLSLYDVMYMHYRFGVAKTVNAGDDVYGFGHYASLVQDGTIYVADASGVDTFDASYEKEGVTVNLTPGSWIYHTSQKSDTFVIKSKTEVEGNQAFFANQDLSGYTLSGNAGKHIHTEYVKGQGFIGYGTQIENLKGSNFADVLTGNNANNNIFGNDGDDKIDGGLGDDYLDGGTGNDTLIGGQGNDSYVIDSTGDTITELAGEGTDTVYSYINYSLIDNVENLTLLGTDNINATGNSENNTLIGNGGNNTLIGGAGDDTLDGGRGNDTLTGGDGADYFRFSTLLDGSVDTITDFDVANDKIVLDDAIFTALTGQTSVGDFVKYDKDTGKLTYDADGAGVGNAIHFATLKTGLDEDQIQYQII</sequence>
<dbReference type="InterPro" id="IPR050557">
    <property type="entry name" value="RTX_toxin/Mannuronan_C5-epim"/>
</dbReference>
<gene>
    <name evidence="5" type="ORF">B5J93_06015</name>
</gene>
<dbReference type="InterPro" id="IPR013783">
    <property type="entry name" value="Ig-like_fold"/>
</dbReference>
<dbReference type="InterPro" id="IPR018511">
    <property type="entry name" value="Hemolysin-typ_Ca-bd_CS"/>
</dbReference>
<dbReference type="EMBL" id="MXAP01000055">
    <property type="protein sequence ID" value="OPH38528.1"/>
    <property type="molecule type" value="Genomic_DNA"/>
</dbReference>
<dbReference type="InterPro" id="IPR049826">
    <property type="entry name" value="Ig-like_ice"/>
</dbReference>
<accession>A0ABX3NJH7</accession>
<comment type="subcellular location">
    <subcellularLocation>
        <location evidence="1">Secreted</location>
    </subcellularLocation>
</comment>
<organism evidence="5 6">
    <name type="scientific">Moraxella equi</name>
    <dbReference type="NCBI Taxonomy" id="60442"/>
    <lineage>
        <taxon>Bacteria</taxon>
        <taxon>Pseudomonadati</taxon>
        <taxon>Pseudomonadota</taxon>
        <taxon>Gammaproteobacteria</taxon>
        <taxon>Moraxellales</taxon>
        <taxon>Moraxellaceae</taxon>
        <taxon>Moraxella</taxon>
    </lineage>
</organism>
<evidence type="ECO:0000313" key="6">
    <source>
        <dbReference type="Proteomes" id="UP000190777"/>
    </source>
</evidence>
<dbReference type="Gene3D" id="2.60.40.10">
    <property type="entry name" value="Immunoglobulins"/>
    <property type="match status" value="9"/>
</dbReference>
<dbReference type="Gene3D" id="2.150.10.10">
    <property type="entry name" value="Serralysin-like metalloprotease, C-terminal"/>
    <property type="match status" value="2"/>
</dbReference>
<dbReference type="Gene3D" id="3.40.390.10">
    <property type="entry name" value="Collagenase (Catalytic Domain)"/>
    <property type="match status" value="1"/>
</dbReference>
<dbReference type="InterPro" id="IPR011049">
    <property type="entry name" value="Serralysin-like_metalloprot_C"/>
</dbReference>
<evidence type="ECO:0008006" key="7">
    <source>
        <dbReference type="Google" id="ProtNLM"/>
    </source>
</evidence>
<dbReference type="PANTHER" id="PTHR38340:SF1">
    <property type="entry name" value="S-LAYER PROTEIN"/>
    <property type="match status" value="1"/>
</dbReference>